<evidence type="ECO:0000256" key="2">
    <source>
        <dbReference type="ARBA" id="ARBA00022857"/>
    </source>
</evidence>
<name>A0A401GS66_9APHY</name>
<dbReference type="InterPro" id="IPR002347">
    <property type="entry name" value="SDR_fam"/>
</dbReference>
<dbReference type="PANTHER" id="PTHR43618:SF18">
    <property type="entry name" value="SHORT CHAIN DEHYDROGENASE_REDUCTASE FAMILY (AFU_ORTHOLOGUE AFUA_5G12480)"/>
    <property type="match status" value="1"/>
</dbReference>
<dbReference type="PRINTS" id="PR00081">
    <property type="entry name" value="GDHRDH"/>
</dbReference>
<dbReference type="RefSeq" id="XP_027615995.1">
    <property type="nucleotide sequence ID" value="XM_027760194.1"/>
</dbReference>
<dbReference type="GeneID" id="38781999"/>
<dbReference type="EMBL" id="BFAD01000007">
    <property type="protein sequence ID" value="GBE85082.1"/>
    <property type="molecule type" value="Genomic_DNA"/>
</dbReference>
<keyword evidence="2" id="KW-0521">NADP</keyword>
<dbReference type="SUPFAM" id="SSF51735">
    <property type="entry name" value="NAD(P)-binding Rossmann-fold domains"/>
    <property type="match status" value="1"/>
</dbReference>
<dbReference type="CDD" id="cd05233">
    <property type="entry name" value="SDR_c"/>
    <property type="match status" value="1"/>
</dbReference>
<comment type="caution">
    <text evidence="5">The sequence shown here is derived from an EMBL/GenBank/DDBJ whole genome shotgun (WGS) entry which is preliminary data.</text>
</comment>
<keyword evidence="3" id="KW-0560">Oxidoreductase</keyword>
<dbReference type="PANTHER" id="PTHR43618">
    <property type="entry name" value="7-ALPHA-HYDROXYSTEROID DEHYDROGENASE"/>
    <property type="match status" value="1"/>
</dbReference>
<evidence type="ECO:0000256" key="3">
    <source>
        <dbReference type="ARBA" id="ARBA00023002"/>
    </source>
</evidence>
<evidence type="ECO:0000313" key="6">
    <source>
        <dbReference type="Proteomes" id="UP000287166"/>
    </source>
</evidence>
<evidence type="ECO:0000313" key="5">
    <source>
        <dbReference type="EMBL" id="GBE85082.1"/>
    </source>
</evidence>
<proteinExistence type="inferred from homology"/>
<gene>
    <name evidence="5" type="ORF">SCP_0702680</name>
</gene>
<evidence type="ECO:0000256" key="1">
    <source>
        <dbReference type="ARBA" id="ARBA00006484"/>
    </source>
</evidence>
<dbReference type="InParanoid" id="A0A401GS66"/>
<dbReference type="GO" id="GO:0016491">
    <property type="term" value="F:oxidoreductase activity"/>
    <property type="evidence" value="ECO:0007669"/>
    <property type="project" value="UniProtKB-KW"/>
</dbReference>
<reference evidence="5 6" key="1">
    <citation type="journal article" date="2018" name="Sci. Rep.">
        <title>Genome sequence of the cauliflower mushroom Sparassis crispa (Hanabiratake) and its association with beneficial usage.</title>
        <authorList>
            <person name="Kiyama R."/>
            <person name="Furutani Y."/>
            <person name="Kawaguchi K."/>
            <person name="Nakanishi T."/>
        </authorList>
    </citation>
    <scope>NUCLEOTIDE SEQUENCE [LARGE SCALE GENOMIC DNA]</scope>
</reference>
<dbReference type="Gene3D" id="3.40.50.720">
    <property type="entry name" value="NAD(P)-binding Rossmann-like Domain"/>
    <property type="match status" value="1"/>
</dbReference>
<protein>
    <recommendedName>
        <fullName evidence="7">NAD-P-binding protein</fullName>
    </recommendedName>
</protein>
<evidence type="ECO:0000256" key="4">
    <source>
        <dbReference type="RuleBase" id="RU000363"/>
    </source>
</evidence>
<keyword evidence="6" id="KW-1185">Reference proteome</keyword>
<dbReference type="InterPro" id="IPR052178">
    <property type="entry name" value="Sec_Metab_Biosynth_SDR"/>
</dbReference>
<evidence type="ECO:0008006" key="7">
    <source>
        <dbReference type="Google" id="ProtNLM"/>
    </source>
</evidence>
<dbReference type="STRING" id="139825.A0A401GS66"/>
<comment type="similarity">
    <text evidence="1 4">Belongs to the short-chain dehydrogenases/reductases (SDR) family.</text>
</comment>
<organism evidence="5 6">
    <name type="scientific">Sparassis crispa</name>
    <dbReference type="NCBI Taxonomy" id="139825"/>
    <lineage>
        <taxon>Eukaryota</taxon>
        <taxon>Fungi</taxon>
        <taxon>Dikarya</taxon>
        <taxon>Basidiomycota</taxon>
        <taxon>Agaricomycotina</taxon>
        <taxon>Agaricomycetes</taxon>
        <taxon>Polyporales</taxon>
        <taxon>Sparassidaceae</taxon>
        <taxon>Sparassis</taxon>
    </lineage>
</organism>
<dbReference type="InterPro" id="IPR036291">
    <property type="entry name" value="NAD(P)-bd_dom_sf"/>
</dbReference>
<accession>A0A401GS66</accession>
<sequence>MAPVELSDLSTLFGVDGLVAVVTGGATGIGLMIATALESNGAIVYIVSRNQENLDRAVREHSHRGNLIALQGDVTDRESLKAVTETIQARHGYVNLLINNAGIVRNVLPTPLPPPAPGATTDVDGIVALQDLLWNAGTPEDFDTTFRVNTTAAFYCSVAFLRLLHAANLRTSTSQGGTSQVITISSGASFRKDGHTSVSYSLSKIAVTHLGKSLAHMLKDWNIRSNVIAPGLFPSDMTTNVTEETVKRMVPAGRMGDINDIGGLVLFLASKAGSYVNGVAHIIDGGRLTLFPSVY</sequence>
<dbReference type="Pfam" id="PF00106">
    <property type="entry name" value="adh_short"/>
    <property type="match status" value="1"/>
</dbReference>
<dbReference type="Proteomes" id="UP000287166">
    <property type="component" value="Unassembled WGS sequence"/>
</dbReference>
<dbReference type="OrthoDB" id="2962696at2759"/>
<dbReference type="AlphaFoldDB" id="A0A401GS66"/>
<dbReference type="PRINTS" id="PR00080">
    <property type="entry name" value="SDRFAMILY"/>
</dbReference>